<evidence type="ECO:0000256" key="3">
    <source>
        <dbReference type="ARBA" id="ARBA00022801"/>
    </source>
</evidence>
<dbReference type="InterPro" id="IPR000952">
    <property type="entry name" value="AB_hydrolase_4_CS"/>
</dbReference>
<dbReference type="Proteomes" id="UP001596043">
    <property type="component" value="Unassembled WGS sequence"/>
</dbReference>
<accession>A0ABV9HUL5</accession>
<dbReference type="PROSITE" id="PS01133">
    <property type="entry name" value="UPF0017"/>
    <property type="match status" value="1"/>
</dbReference>
<reference evidence="6" key="1">
    <citation type="journal article" date="2019" name="Int. J. Syst. Evol. Microbiol.">
        <title>The Global Catalogue of Microorganisms (GCM) 10K type strain sequencing project: providing services to taxonomists for standard genome sequencing and annotation.</title>
        <authorList>
            <consortium name="The Broad Institute Genomics Platform"/>
            <consortium name="The Broad Institute Genome Sequencing Center for Infectious Disease"/>
            <person name="Wu L."/>
            <person name="Ma J."/>
        </authorList>
    </citation>
    <scope>NUCLEOTIDE SEQUENCE [LARGE SCALE GENOMIC DNA]</scope>
    <source>
        <strain evidence="6">YJ-61-S</strain>
    </source>
</reference>
<dbReference type="PANTHER" id="PTHR10794:SF94">
    <property type="entry name" value="ESTERASE YHET-RELATED"/>
    <property type="match status" value="1"/>
</dbReference>
<dbReference type="SUPFAM" id="SSF53474">
    <property type="entry name" value="alpha/beta-Hydrolases"/>
    <property type="match status" value="1"/>
</dbReference>
<evidence type="ECO:0000313" key="6">
    <source>
        <dbReference type="Proteomes" id="UP001596043"/>
    </source>
</evidence>
<dbReference type="PIRSF" id="PIRSF005211">
    <property type="entry name" value="Ab_hydro_YheT"/>
    <property type="match status" value="1"/>
</dbReference>
<dbReference type="Gene3D" id="3.40.50.1820">
    <property type="entry name" value="alpha/beta hydrolase"/>
    <property type="match status" value="1"/>
</dbReference>
<dbReference type="InterPro" id="IPR012020">
    <property type="entry name" value="ABHD4"/>
</dbReference>
<dbReference type="InterPro" id="IPR029058">
    <property type="entry name" value="AB_hydrolase_fold"/>
</dbReference>
<organism evidence="5 6">
    <name type="scientific">Dokdonia ponticola</name>
    <dbReference type="NCBI Taxonomy" id="2041041"/>
    <lineage>
        <taxon>Bacteria</taxon>
        <taxon>Pseudomonadati</taxon>
        <taxon>Bacteroidota</taxon>
        <taxon>Flavobacteriia</taxon>
        <taxon>Flavobacteriales</taxon>
        <taxon>Flavobacteriaceae</taxon>
        <taxon>Dokdonia</taxon>
    </lineage>
</organism>
<feature type="domain" description="AB hydrolase-1" evidence="4">
    <location>
        <begin position="73"/>
        <end position="309"/>
    </location>
</feature>
<dbReference type="Pfam" id="PF00561">
    <property type="entry name" value="Abhydrolase_1"/>
    <property type="match status" value="1"/>
</dbReference>
<keyword evidence="2" id="KW-0719">Serine esterase</keyword>
<dbReference type="GO" id="GO:0016787">
    <property type="term" value="F:hydrolase activity"/>
    <property type="evidence" value="ECO:0007669"/>
    <property type="project" value="UniProtKB-KW"/>
</dbReference>
<evidence type="ECO:0000256" key="2">
    <source>
        <dbReference type="ARBA" id="ARBA00022487"/>
    </source>
</evidence>
<evidence type="ECO:0000313" key="5">
    <source>
        <dbReference type="EMBL" id="MFC4633847.1"/>
    </source>
</evidence>
<dbReference type="InterPro" id="IPR000073">
    <property type="entry name" value="AB_hydrolase_1"/>
</dbReference>
<evidence type="ECO:0000256" key="1">
    <source>
        <dbReference type="ARBA" id="ARBA00010884"/>
    </source>
</evidence>
<evidence type="ECO:0000259" key="4">
    <source>
        <dbReference type="Pfam" id="PF00561"/>
    </source>
</evidence>
<dbReference type="RefSeq" id="WP_379978072.1">
    <property type="nucleotide sequence ID" value="NZ_JBHSFV010000003.1"/>
</dbReference>
<comment type="similarity">
    <text evidence="1">Belongs to the AB hydrolase superfamily. AB hydrolase 4 family.</text>
</comment>
<gene>
    <name evidence="5" type="ORF">ACFO3O_08005</name>
</gene>
<dbReference type="PANTHER" id="PTHR10794">
    <property type="entry name" value="ABHYDROLASE DOMAIN-CONTAINING PROTEIN"/>
    <property type="match status" value="1"/>
</dbReference>
<protein>
    <submittedName>
        <fullName evidence="5">YheT family hydrolase</fullName>
    </submittedName>
</protein>
<keyword evidence="6" id="KW-1185">Reference proteome</keyword>
<sequence>MPLITSKFRASGLFKNTHFSTIYSAKIRQVRGVHQDRERIELPDGDFLDIDWSYSLLPDGDGGSRKQTQNVALLFHGLEGNAQRTYMLAMAKLLTQHGYDVAAVNFRGCSGSDNRLYRSYHSGETDDMRFVIQNIAARDRYTNIFLYGVSLGGNALLKYAGEKKEIPSQVKAIATVGVPVDLKASLEQLNYSENWVYRTSFLLDLKSKYRKKMQKFPEIMTPEIYRTIKTLKDFDDVYTAPAHGFKNALDYYEKASSYEFLPEITLPTLILNARNDSFLHGHCYPDIYAAQSKSLFLEIPKNGGHVGFYKPGDFYYSELRCLDFFEETVE</sequence>
<comment type="caution">
    <text evidence="5">The sequence shown here is derived from an EMBL/GenBank/DDBJ whole genome shotgun (WGS) entry which is preliminary data.</text>
</comment>
<proteinExistence type="inferred from homology"/>
<keyword evidence="3 5" id="KW-0378">Hydrolase</keyword>
<name>A0ABV9HUL5_9FLAO</name>
<dbReference type="InterPro" id="IPR050960">
    <property type="entry name" value="AB_hydrolase_4_sf"/>
</dbReference>
<dbReference type="EMBL" id="JBHSFV010000003">
    <property type="protein sequence ID" value="MFC4633847.1"/>
    <property type="molecule type" value="Genomic_DNA"/>
</dbReference>